<protein>
    <submittedName>
        <fullName evidence="2">Uncharacterized protein</fullName>
    </submittedName>
</protein>
<dbReference type="RefSeq" id="WP_143073629.1">
    <property type="nucleotide sequence ID" value="NZ_FOGI01000011.1"/>
</dbReference>
<keyword evidence="3" id="KW-1185">Reference proteome</keyword>
<dbReference type="EMBL" id="FOGI01000011">
    <property type="protein sequence ID" value="SES36976.1"/>
    <property type="molecule type" value="Genomic_DNA"/>
</dbReference>
<accession>A0A1H9WSS1</accession>
<organism evidence="2 3">
    <name type="scientific">Actinokineospora terrae</name>
    <dbReference type="NCBI Taxonomy" id="155974"/>
    <lineage>
        <taxon>Bacteria</taxon>
        <taxon>Bacillati</taxon>
        <taxon>Actinomycetota</taxon>
        <taxon>Actinomycetes</taxon>
        <taxon>Pseudonocardiales</taxon>
        <taxon>Pseudonocardiaceae</taxon>
        <taxon>Actinokineospora</taxon>
    </lineage>
</organism>
<dbReference type="STRING" id="155974.SAMN04487818_111174"/>
<dbReference type="Proteomes" id="UP000199051">
    <property type="component" value="Unassembled WGS sequence"/>
</dbReference>
<evidence type="ECO:0000313" key="3">
    <source>
        <dbReference type="Proteomes" id="UP000199051"/>
    </source>
</evidence>
<proteinExistence type="predicted"/>
<dbReference type="AlphaFoldDB" id="A0A1H9WSS1"/>
<evidence type="ECO:0000313" key="2">
    <source>
        <dbReference type="EMBL" id="SES36976.1"/>
    </source>
</evidence>
<sequence>MLEEVAALAAAGGTALVEAAATDAWETAKQRIAAVLGGGDSRKVELADTRMESTRTELAPLTGADLEQARTAHATVWTTRLRDAIEERPEAADALRDALAALPATGISISGGVYVAGNSTTVATSGGIAASVIHGGASTSGNPPQPGAAKG</sequence>
<feature type="region of interest" description="Disordered" evidence="1">
    <location>
        <begin position="132"/>
        <end position="151"/>
    </location>
</feature>
<evidence type="ECO:0000256" key="1">
    <source>
        <dbReference type="SAM" id="MobiDB-lite"/>
    </source>
</evidence>
<gene>
    <name evidence="2" type="ORF">SAMN04487818_111174</name>
</gene>
<reference evidence="3" key="1">
    <citation type="submission" date="2016-10" db="EMBL/GenBank/DDBJ databases">
        <authorList>
            <person name="Varghese N."/>
            <person name="Submissions S."/>
        </authorList>
    </citation>
    <scope>NUCLEOTIDE SEQUENCE [LARGE SCALE GENOMIC DNA]</scope>
    <source>
        <strain evidence="3">DSM 44260</strain>
    </source>
</reference>
<name>A0A1H9WSS1_9PSEU</name>